<keyword evidence="5" id="KW-1185">Reference proteome</keyword>
<accession>A0ABS3HXS2</accession>
<dbReference type="RefSeq" id="WP_206898101.1">
    <property type="nucleotide sequence ID" value="NZ_JAFLWI010000003.1"/>
</dbReference>
<feature type="domain" description="ABC transporter" evidence="3">
    <location>
        <begin position="3"/>
        <end position="226"/>
    </location>
</feature>
<evidence type="ECO:0000313" key="4">
    <source>
        <dbReference type="EMBL" id="MBO0481262.1"/>
    </source>
</evidence>
<comment type="caution">
    <text evidence="4">The sequence shown here is derived from an EMBL/GenBank/DDBJ whole genome shotgun (WGS) entry which is preliminary data.</text>
</comment>
<name>A0ABS3HXS2_9ENTE</name>
<evidence type="ECO:0000256" key="1">
    <source>
        <dbReference type="ARBA" id="ARBA00022741"/>
    </source>
</evidence>
<reference evidence="4 5" key="1">
    <citation type="submission" date="2021-03" db="EMBL/GenBank/DDBJ databases">
        <title>Enterococcal diversity collection.</title>
        <authorList>
            <person name="Gilmore M.S."/>
            <person name="Schwartzman J."/>
            <person name="Van Tyne D."/>
            <person name="Martin M."/>
            <person name="Earl A.M."/>
            <person name="Manson A.L."/>
            <person name="Straub T."/>
            <person name="Salamzade R."/>
            <person name="Saavedra J."/>
            <person name="Lebreton F."/>
            <person name="Prichula J."/>
            <person name="Schaufler K."/>
            <person name="Gaca A."/>
            <person name="Sgardioli B."/>
            <person name="Wagenaar J."/>
            <person name="Strong T."/>
        </authorList>
    </citation>
    <scope>NUCLEOTIDE SEQUENCE [LARGE SCALE GENOMIC DNA]</scope>
    <source>
        <strain evidence="4 5">MSG2901</strain>
    </source>
</reference>
<proteinExistence type="predicted"/>
<dbReference type="InterPro" id="IPR027417">
    <property type="entry name" value="P-loop_NTPase"/>
</dbReference>
<dbReference type="PANTHER" id="PTHR43038">
    <property type="entry name" value="ATP-BINDING CASSETTE, SUB-FAMILY H, MEMBER 1"/>
    <property type="match status" value="1"/>
</dbReference>
<evidence type="ECO:0000259" key="3">
    <source>
        <dbReference type="PROSITE" id="PS50893"/>
    </source>
</evidence>
<sequence>MAVTIKNLFKSYKSNVVLKNINIRVNKPGIYLIAGPNGSGKSTLLEIIVGLRAQTSGEVKIMGASANSIEAKKRIGFMSQQNSLRRNCYVYEEIQMIMKLFGIKNVDMNLYLEKYGLEKYLKYKTKKLSGGTKRRLLVAMTLLASQDIIILDEPVSGLDSFSRNEIWNMITEVSQDRMVIVSDHYLNQAAQYSDYIFLLDNGKLILEGSLKELRSKTNKTHVVKIRRDKHEIVEYELKKRGVEYELKVSGTLYSYYIGMEKKVSHFNFEDEGYRITYLDFEDIYFYHTGRYSHERGEIDAGV</sequence>
<dbReference type="GO" id="GO:0005524">
    <property type="term" value="F:ATP binding"/>
    <property type="evidence" value="ECO:0007669"/>
    <property type="project" value="UniProtKB-KW"/>
</dbReference>
<dbReference type="EMBL" id="JAFLWI010000003">
    <property type="protein sequence ID" value="MBO0481262.1"/>
    <property type="molecule type" value="Genomic_DNA"/>
</dbReference>
<dbReference type="SUPFAM" id="SSF52540">
    <property type="entry name" value="P-loop containing nucleoside triphosphate hydrolases"/>
    <property type="match status" value="1"/>
</dbReference>
<evidence type="ECO:0000313" key="5">
    <source>
        <dbReference type="Proteomes" id="UP000664832"/>
    </source>
</evidence>
<organism evidence="4 5">
    <name type="scientific">Candidatus Enterococcus courvalinii</name>
    <dbReference type="NCBI Taxonomy" id="2815329"/>
    <lineage>
        <taxon>Bacteria</taxon>
        <taxon>Bacillati</taxon>
        <taxon>Bacillota</taxon>
        <taxon>Bacilli</taxon>
        <taxon>Lactobacillales</taxon>
        <taxon>Enterococcaceae</taxon>
        <taxon>Enterococcus</taxon>
    </lineage>
</organism>
<evidence type="ECO:0000256" key="2">
    <source>
        <dbReference type="ARBA" id="ARBA00022840"/>
    </source>
</evidence>
<dbReference type="Gene3D" id="3.40.50.300">
    <property type="entry name" value="P-loop containing nucleotide triphosphate hydrolases"/>
    <property type="match status" value="1"/>
</dbReference>
<dbReference type="PANTHER" id="PTHR43038:SF3">
    <property type="entry name" value="ABC TRANSPORTER G FAMILY MEMBER 20 ISOFORM X1"/>
    <property type="match status" value="1"/>
</dbReference>
<dbReference type="SMART" id="SM00382">
    <property type="entry name" value="AAA"/>
    <property type="match status" value="1"/>
</dbReference>
<keyword evidence="1" id="KW-0547">Nucleotide-binding</keyword>
<dbReference type="CDD" id="cd03230">
    <property type="entry name" value="ABC_DR_subfamily_A"/>
    <property type="match status" value="1"/>
</dbReference>
<dbReference type="Proteomes" id="UP000664832">
    <property type="component" value="Unassembled WGS sequence"/>
</dbReference>
<dbReference type="InterPro" id="IPR003439">
    <property type="entry name" value="ABC_transporter-like_ATP-bd"/>
</dbReference>
<dbReference type="Pfam" id="PF00005">
    <property type="entry name" value="ABC_tran"/>
    <property type="match status" value="1"/>
</dbReference>
<dbReference type="PROSITE" id="PS50893">
    <property type="entry name" value="ABC_TRANSPORTER_2"/>
    <property type="match status" value="1"/>
</dbReference>
<dbReference type="InterPro" id="IPR003593">
    <property type="entry name" value="AAA+_ATPase"/>
</dbReference>
<gene>
    <name evidence="4" type="ORF">JZO71_02855</name>
</gene>
<protein>
    <submittedName>
        <fullName evidence="4">ABC transporter ATP-binding protein</fullName>
    </submittedName>
</protein>
<keyword evidence="2 4" id="KW-0067">ATP-binding</keyword>